<reference evidence="1" key="1">
    <citation type="submission" date="2019-04" db="EMBL/GenBank/DDBJ databases">
        <title>Microbes associate with the intestines of laboratory mice.</title>
        <authorList>
            <person name="Navarre W."/>
            <person name="Wong E."/>
            <person name="Huang K.C."/>
            <person name="Tropini C."/>
            <person name="Ng K."/>
            <person name="Yu B."/>
        </authorList>
    </citation>
    <scope>NUCLEOTIDE SEQUENCE</scope>
    <source>
        <strain evidence="1">NM86_A22</strain>
    </source>
</reference>
<comment type="caution">
    <text evidence="1">The sequence shown here is derived from an EMBL/GenBank/DDBJ whole genome shotgun (WGS) entry which is preliminary data.</text>
</comment>
<dbReference type="EMBL" id="SSTG01000109">
    <property type="protein sequence ID" value="THG46435.1"/>
    <property type="molecule type" value="Genomic_DNA"/>
</dbReference>
<gene>
    <name evidence="1" type="ORF">E5990_08265</name>
</gene>
<sequence length="249" mass="27669">MRRFITSILTILLICIYAQARTFVLVTGVSNYGNTDMNLSQTTKDAKAFKRVMETQTKDITLLTSSNASRANILSKLKAICNRAQSSDRIIFYFSGHGMPGAICTYDKALTYDDLVATLATSAAKEKICFIDACHAGTASQTQKVSATDKTDKNQLSKAIKGKKDQVFFVGCRGDEYSFEHPWVGAGFFTQAAIKGLRGKSDSNGDKKITVKELFKYIYNDVTQRSKQKQHPQLIAPAEMMDITIARWQ</sequence>
<evidence type="ECO:0000313" key="2">
    <source>
        <dbReference type="Proteomes" id="UP000305401"/>
    </source>
</evidence>
<evidence type="ECO:0000313" key="1">
    <source>
        <dbReference type="EMBL" id="THG46435.1"/>
    </source>
</evidence>
<organism evidence="1 2">
    <name type="scientific">Muribaculum caecicola</name>
    <dbReference type="NCBI Taxonomy" id="3038144"/>
    <lineage>
        <taxon>Bacteria</taxon>
        <taxon>Pseudomonadati</taxon>
        <taxon>Bacteroidota</taxon>
        <taxon>Bacteroidia</taxon>
        <taxon>Bacteroidales</taxon>
        <taxon>Muribaculaceae</taxon>
        <taxon>Muribaculum</taxon>
    </lineage>
</organism>
<proteinExistence type="predicted"/>
<keyword evidence="2" id="KW-1185">Reference proteome</keyword>
<dbReference type="Proteomes" id="UP000305401">
    <property type="component" value="Unassembled WGS sequence"/>
</dbReference>
<name>A0AC61S441_9BACT</name>
<accession>A0AC61S441</accession>
<protein>
    <submittedName>
        <fullName evidence="1">Caspase family protein</fullName>
    </submittedName>
</protein>